<dbReference type="EMBL" id="FWFG01000050">
    <property type="protein sequence ID" value="SLM90851.1"/>
    <property type="molecule type" value="Genomic_DNA"/>
</dbReference>
<reference evidence="12 13" key="1">
    <citation type="submission" date="2017-02" db="EMBL/GenBank/DDBJ databases">
        <authorList>
            <person name="Peterson S.W."/>
        </authorList>
    </citation>
    <scope>NUCLEOTIDE SEQUENCE [LARGE SCALE GENOMIC DNA]</scope>
    <source>
        <strain evidence="12 13">CIP104813</strain>
    </source>
</reference>
<evidence type="ECO:0000259" key="11">
    <source>
        <dbReference type="Pfam" id="PF02880"/>
    </source>
</evidence>
<dbReference type="SUPFAM" id="SSF55957">
    <property type="entry name" value="Phosphoglucomutase, C-terminal domain"/>
    <property type="match status" value="1"/>
</dbReference>
<evidence type="ECO:0000259" key="10">
    <source>
        <dbReference type="Pfam" id="PF02879"/>
    </source>
</evidence>
<dbReference type="Proteomes" id="UP000195981">
    <property type="component" value="Unassembled WGS sequence"/>
</dbReference>
<dbReference type="SUPFAM" id="SSF53738">
    <property type="entry name" value="Phosphoglucomutase, first 3 domains"/>
    <property type="match status" value="3"/>
</dbReference>
<dbReference type="OrthoDB" id="9806956at2"/>
<dbReference type="InterPro" id="IPR005845">
    <property type="entry name" value="A-D-PHexomutase_a/b/a-II"/>
</dbReference>
<comment type="cofactor">
    <cofactor evidence="1">
        <name>Mg(2+)</name>
        <dbReference type="ChEBI" id="CHEBI:18420"/>
    </cofactor>
</comment>
<evidence type="ECO:0000256" key="4">
    <source>
        <dbReference type="ARBA" id="ARBA00022723"/>
    </source>
</evidence>
<evidence type="ECO:0000259" key="8">
    <source>
        <dbReference type="Pfam" id="PF00408"/>
    </source>
</evidence>
<keyword evidence="13" id="KW-1185">Reference proteome</keyword>
<dbReference type="InterPro" id="IPR005841">
    <property type="entry name" value="Alpha-D-phosphohexomutase_SF"/>
</dbReference>
<dbReference type="InterPro" id="IPR036900">
    <property type="entry name" value="A-D-PHexomutase_C_sf"/>
</dbReference>
<feature type="compositionally biased region" description="Low complexity" evidence="7">
    <location>
        <begin position="1"/>
        <end position="24"/>
    </location>
</feature>
<dbReference type="GO" id="GO:0006166">
    <property type="term" value="P:purine ribonucleoside salvage"/>
    <property type="evidence" value="ECO:0007669"/>
    <property type="project" value="TreeGrafter"/>
</dbReference>
<sequence>MRPDGTTPDGTTPDGTTPDGTTPDAAAEGTGAQGLSAALRETARAWLADDPDPRTAAQLGALLERADAGDSAALAELTDAFAGPLQFGTAGLRGAMGPGSNRMNLAVVSRAARGIADHLLDLLGGAGTDQAPLVVIGHDARHNSRAFAEASAQIMTAAGLRVRLTDGFCPTPLIAYATRALDADAGIVVTASHNPPADNGYKVYLGARASEPDGRGVQIVPPSDAQIAAAIAAVGPVREIPRAESGWEVLGADLREAYLDAICALPLPDAPREVRIVHTAMHGVGHDTAMAALTRAGFSEIHSVAKQADPDPDFPTVAFPNPEEKGAIDLALELARTVEADVVIANDPDADRCAAAVLDPHLGDWRMLRGDELGVLLGHHLIAEHRYTGVMAASVVSSRWLGRIARDAGRESATTLTGFKWIARTPGIAFGYEEAIGYCVLPDVVRDKDGLSTALLVAEMAALAKSRGTSLVGMLDSLAREHGLHATDQLSVRVEDLSLIGQMMTRLRQSPPASLAGSEVTTVQDLAQGSVETTGLPPTDGMLLACADDARVIVRPSGTEPKLKAYIEVIEAVPAGADEAAMGAVRERAAEHLARIVADVRSALGVA</sequence>
<evidence type="ECO:0000256" key="5">
    <source>
        <dbReference type="ARBA" id="ARBA00022842"/>
    </source>
</evidence>
<dbReference type="Gene3D" id="3.40.120.10">
    <property type="entry name" value="Alpha-D-Glucose-1,6-Bisphosphate, subunit A, domain 3"/>
    <property type="match status" value="3"/>
</dbReference>
<proteinExistence type="inferred from homology"/>
<dbReference type="GO" id="GO:0005975">
    <property type="term" value="P:carbohydrate metabolic process"/>
    <property type="evidence" value="ECO:0007669"/>
    <property type="project" value="InterPro"/>
</dbReference>
<dbReference type="PROSITE" id="PS00710">
    <property type="entry name" value="PGM_PMM"/>
    <property type="match status" value="1"/>
</dbReference>
<evidence type="ECO:0000256" key="3">
    <source>
        <dbReference type="ARBA" id="ARBA00022553"/>
    </source>
</evidence>
<evidence type="ECO:0000313" key="12">
    <source>
        <dbReference type="EMBL" id="SLM90851.1"/>
    </source>
</evidence>
<keyword evidence="3" id="KW-0597">Phosphoprotein</keyword>
<dbReference type="Pfam" id="PF02879">
    <property type="entry name" value="PGM_PMM_II"/>
    <property type="match status" value="1"/>
</dbReference>
<protein>
    <submittedName>
        <fullName evidence="12">Phosphomannomutase</fullName>
        <ecNumber evidence="12">5.4.2.8</ecNumber>
    </submittedName>
</protein>
<dbReference type="PRINTS" id="PR00509">
    <property type="entry name" value="PGMPMM"/>
</dbReference>
<keyword evidence="5" id="KW-0460">Magnesium</keyword>
<comment type="similarity">
    <text evidence="2">Belongs to the phosphohexose mutase family.</text>
</comment>
<evidence type="ECO:0000313" key="13">
    <source>
        <dbReference type="Proteomes" id="UP000195981"/>
    </source>
</evidence>
<dbReference type="GO" id="GO:0008973">
    <property type="term" value="F:phosphopentomutase activity"/>
    <property type="evidence" value="ECO:0007669"/>
    <property type="project" value="TreeGrafter"/>
</dbReference>
<dbReference type="GO" id="GO:0000287">
    <property type="term" value="F:magnesium ion binding"/>
    <property type="evidence" value="ECO:0007669"/>
    <property type="project" value="InterPro"/>
</dbReference>
<dbReference type="InterPro" id="IPR005844">
    <property type="entry name" value="A-D-PHexomutase_a/b/a-I"/>
</dbReference>
<dbReference type="Pfam" id="PF00408">
    <property type="entry name" value="PGM_PMM_IV"/>
    <property type="match status" value="1"/>
</dbReference>
<evidence type="ECO:0000256" key="7">
    <source>
        <dbReference type="SAM" id="MobiDB-lite"/>
    </source>
</evidence>
<dbReference type="Gene3D" id="3.30.310.50">
    <property type="entry name" value="Alpha-D-phosphohexomutase, C-terminal domain"/>
    <property type="match status" value="1"/>
</dbReference>
<dbReference type="EC" id="5.4.2.8" evidence="12"/>
<dbReference type="InterPro" id="IPR005846">
    <property type="entry name" value="A-D-PHexomutase_a/b/a-III"/>
</dbReference>
<keyword evidence="4" id="KW-0479">Metal-binding</keyword>
<dbReference type="GO" id="GO:0004615">
    <property type="term" value="F:phosphomannomutase activity"/>
    <property type="evidence" value="ECO:0007669"/>
    <property type="project" value="UniProtKB-EC"/>
</dbReference>
<dbReference type="Pfam" id="PF02878">
    <property type="entry name" value="PGM_PMM_I"/>
    <property type="match status" value="1"/>
</dbReference>
<feature type="domain" description="Alpha-D-phosphohexomutase alpha/beta/alpha" evidence="10">
    <location>
        <begin position="258"/>
        <end position="356"/>
    </location>
</feature>
<organism evidence="12 13">
    <name type="scientific">Brachybacterium nesterenkovii</name>
    <dbReference type="NCBI Taxonomy" id="47847"/>
    <lineage>
        <taxon>Bacteria</taxon>
        <taxon>Bacillati</taxon>
        <taxon>Actinomycetota</taxon>
        <taxon>Actinomycetes</taxon>
        <taxon>Micrococcales</taxon>
        <taxon>Dermabacteraceae</taxon>
        <taxon>Brachybacterium</taxon>
    </lineage>
</organism>
<evidence type="ECO:0000259" key="9">
    <source>
        <dbReference type="Pfam" id="PF02878"/>
    </source>
</evidence>
<keyword evidence="6 12" id="KW-0413">Isomerase</keyword>
<dbReference type="PANTHER" id="PTHR45745">
    <property type="entry name" value="PHOSPHOMANNOMUTASE 45A"/>
    <property type="match status" value="1"/>
</dbReference>
<dbReference type="Pfam" id="PF02880">
    <property type="entry name" value="PGM_PMM_III"/>
    <property type="match status" value="1"/>
</dbReference>
<evidence type="ECO:0000256" key="2">
    <source>
        <dbReference type="ARBA" id="ARBA00010231"/>
    </source>
</evidence>
<feature type="region of interest" description="Disordered" evidence="7">
    <location>
        <begin position="1"/>
        <end position="33"/>
    </location>
</feature>
<feature type="domain" description="Alpha-D-phosphohexomutase alpha/beta/alpha" evidence="9">
    <location>
        <begin position="86"/>
        <end position="206"/>
    </location>
</feature>
<feature type="domain" description="Alpha-D-phosphohexomutase alpha/beta/alpha" evidence="11">
    <location>
        <begin position="370"/>
        <end position="466"/>
    </location>
</feature>
<gene>
    <name evidence="12" type="ORF">FM110_05720</name>
</gene>
<accession>A0A1X6WYB5</accession>
<dbReference type="PANTHER" id="PTHR45745:SF1">
    <property type="entry name" value="PHOSPHOGLUCOMUTASE 2B-RELATED"/>
    <property type="match status" value="1"/>
</dbReference>
<name>A0A1X6WYB5_9MICO</name>
<dbReference type="InterPro" id="IPR016066">
    <property type="entry name" value="A-D-PHexomutase_CS"/>
</dbReference>
<feature type="domain" description="Alpha-D-phosphohexomutase C-terminal" evidence="8">
    <location>
        <begin position="547"/>
        <end position="569"/>
    </location>
</feature>
<evidence type="ECO:0000256" key="6">
    <source>
        <dbReference type="ARBA" id="ARBA00023235"/>
    </source>
</evidence>
<evidence type="ECO:0000256" key="1">
    <source>
        <dbReference type="ARBA" id="ARBA00001946"/>
    </source>
</evidence>
<dbReference type="InterPro" id="IPR005843">
    <property type="entry name" value="A-D-PHexomutase_C"/>
</dbReference>
<dbReference type="InterPro" id="IPR016055">
    <property type="entry name" value="A-D-PHexomutase_a/b/a-I/II/III"/>
</dbReference>
<dbReference type="CDD" id="cd05799">
    <property type="entry name" value="PGM2"/>
    <property type="match status" value="1"/>
</dbReference>
<dbReference type="AlphaFoldDB" id="A0A1X6WYB5"/>